<feature type="compositionally biased region" description="Acidic residues" evidence="1">
    <location>
        <begin position="410"/>
        <end position="435"/>
    </location>
</feature>
<feature type="region of interest" description="Disordered" evidence="1">
    <location>
        <begin position="387"/>
        <end position="435"/>
    </location>
</feature>
<evidence type="ECO:0000313" key="2">
    <source>
        <dbReference type="EMBL" id="OGY24277.1"/>
    </source>
</evidence>
<gene>
    <name evidence="2" type="ORF">A2172_00200</name>
</gene>
<name>A0A1G1WAC8_9BACT</name>
<dbReference type="Proteomes" id="UP000176631">
    <property type="component" value="Unassembled WGS sequence"/>
</dbReference>
<comment type="caution">
    <text evidence="2">The sequence shown here is derived from an EMBL/GenBank/DDBJ whole genome shotgun (WGS) entry which is preliminary data.</text>
</comment>
<dbReference type="AlphaFoldDB" id="A0A1G1WAC8"/>
<evidence type="ECO:0000313" key="3">
    <source>
        <dbReference type="Proteomes" id="UP000176631"/>
    </source>
</evidence>
<dbReference type="STRING" id="1802593.A2172_00200"/>
<evidence type="ECO:0000256" key="1">
    <source>
        <dbReference type="SAM" id="MobiDB-lite"/>
    </source>
</evidence>
<sequence length="435" mass="50292">MSTNKEKGVFGPLTTEDLAGILSLTIKEDKENKIATFLCLLSVYTDDSQFNLSFIAPSSTGKSYIPIEISTLFPEEDVMMIGYTSPTAFFHDVGKLDKERGGYIVDLERKILVFLDQPHTQLIQHLRPILSHDKKEIQVKITDKSQKGSLRTKNVFIIGYPSVVFCTASLKIDEQDSTRFMLLSPEISQEKIQQGIVEKIKKESNKELYLDELENNPERSMLKQRIEAIKSEQTSSIKIHDPEKIQHIFFEKHKRLKPRHQRDIGRLICIIKSFALLNLWFRKREGQVIFTDDTDFEEALTIWDKISESQEFNLPPYIFNFFKEIIVPAYKEKNENSSNQVLGINLKVGLTKADILQKHYKETGRFLEDWRLRQEILPMLEASGLLTSENDPEDKRQKLYYPTESLTISNEEENSEKDGGVTEDSEELDLEDIPF</sequence>
<protein>
    <recommendedName>
        <fullName evidence="4">DUF3987 domain-containing protein</fullName>
    </recommendedName>
</protein>
<reference evidence="2 3" key="1">
    <citation type="journal article" date="2016" name="Nat. Commun.">
        <title>Thousands of microbial genomes shed light on interconnected biogeochemical processes in an aquifer system.</title>
        <authorList>
            <person name="Anantharaman K."/>
            <person name="Brown C.T."/>
            <person name="Hug L.A."/>
            <person name="Sharon I."/>
            <person name="Castelle C.J."/>
            <person name="Probst A.J."/>
            <person name="Thomas B.C."/>
            <person name="Singh A."/>
            <person name="Wilkins M.J."/>
            <person name="Karaoz U."/>
            <person name="Brodie E.L."/>
            <person name="Williams K.H."/>
            <person name="Hubbard S.S."/>
            <person name="Banfield J.F."/>
        </authorList>
    </citation>
    <scope>NUCLEOTIDE SEQUENCE [LARGE SCALE GENOMIC DNA]</scope>
</reference>
<accession>A0A1G1WAC8</accession>
<evidence type="ECO:0008006" key="4">
    <source>
        <dbReference type="Google" id="ProtNLM"/>
    </source>
</evidence>
<organism evidence="2 3">
    <name type="scientific">Candidatus Woykebacteria bacterium RBG_13_40_15</name>
    <dbReference type="NCBI Taxonomy" id="1802593"/>
    <lineage>
        <taxon>Bacteria</taxon>
        <taxon>Candidatus Woykeibacteriota</taxon>
    </lineage>
</organism>
<proteinExistence type="predicted"/>
<dbReference type="EMBL" id="MHCP01000014">
    <property type="protein sequence ID" value="OGY24277.1"/>
    <property type="molecule type" value="Genomic_DNA"/>
</dbReference>